<dbReference type="InterPro" id="IPR032111">
    <property type="entry name" value="Clostridium_phage_holin"/>
</dbReference>
<keyword evidence="2" id="KW-0812">Transmembrane</keyword>
<dbReference type="RefSeq" id="WP_216569267.1">
    <property type="nucleotide sequence ID" value="NZ_JAHLOQ010000015.1"/>
</dbReference>
<reference evidence="3 4" key="1">
    <citation type="submission" date="2021-06" db="EMBL/GenBank/DDBJ databases">
        <authorList>
            <person name="Sun Q."/>
            <person name="Li D."/>
        </authorList>
    </citation>
    <scope>NUCLEOTIDE SEQUENCE [LARGE SCALE GENOMIC DNA]</scope>
    <source>
        <strain evidence="3 4">N19</strain>
    </source>
</reference>
<evidence type="ECO:0000313" key="4">
    <source>
        <dbReference type="Proteomes" id="UP001196301"/>
    </source>
</evidence>
<evidence type="ECO:0000256" key="1">
    <source>
        <dbReference type="SAM" id="MobiDB-lite"/>
    </source>
</evidence>
<feature type="region of interest" description="Disordered" evidence="1">
    <location>
        <begin position="84"/>
        <end position="110"/>
    </location>
</feature>
<feature type="compositionally biased region" description="Basic and acidic residues" evidence="1">
    <location>
        <begin position="85"/>
        <end position="110"/>
    </location>
</feature>
<name>A0ABS6DWM7_9FIRM</name>
<feature type="transmembrane region" description="Helical" evidence="2">
    <location>
        <begin position="6"/>
        <end position="24"/>
    </location>
</feature>
<dbReference type="EMBL" id="JAHLOQ010000015">
    <property type="protein sequence ID" value="MBU5336140.1"/>
    <property type="molecule type" value="Genomic_DNA"/>
</dbReference>
<accession>A0ABS6DWM7</accession>
<sequence>MDLSQYTQYMVPLIIVFCICIGYVIKTSLDFIKNKYIPLIMLAIGITLNIIINHDVTLEIVVAGAMSGLASIGAHQTCKCLNHQKKNDDENKSDDKIDELKKQIDEDRKN</sequence>
<keyword evidence="2" id="KW-1133">Transmembrane helix</keyword>
<feature type="transmembrane region" description="Helical" evidence="2">
    <location>
        <begin position="36"/>
        <end position="54"/>
    </location>
</feature>
<comment type="caution">
    <text evidence="3">The sequence shown here is derived from an EMBL/GenBank/DDBJ whole genome shotgun (WGS) entry which is preliminary data.</text>
</comment>
<dbReference type="Pfam" id="PF16079">
    <property type="entry name" value="Phage_holin_5_2"/>
    <property type="match status" value="1"/>
</dbReference>
<keyword evidence="2" id="KW-0472">Membrane</keyword>
<keyword evidence="4" id="KW-1185">Reference proteome</keyword>
<protein>
    <submittedName>
        <fullName evidence="3">Phage holin family protein</fullName>
    </submittedName>
</protein>
<evidence type="ECO:0000256" key="2">
    <source>
        <dbReference type="SAM" id="Phobius"/>
    </source>
</evidence>
<dbReference type="Proteomes" id="UP001196301">
    <property type="component" value="Unassembled WGS sequence"/>
</dbReference>
<gene>
    <name evidence="3" type="ORF">KQI20_06780</name>
</gene>
<proteinExistence type="predicted"/>
<evidence type="ECO:0000313" key="3">
    <source>
        <dbReference type="EMBL" id="MBU5336140.1"/>
    </source>
</evidence>
<organism evidence="3 4">
    <name type="scientific">Intestinibacter bartlettii</name>
    <dbReference type="NCBI Taxonomy" id="261299"/>
    <lineage>
        <taxon>Bacteria</taxon>
        <taxon>Bacillati</taxon>
        <taxon>Bacillota</taxon>
        <taxon>Clostridia</taxon>
        <taxon>Peptostreptococcales</taxon>
        <taxon>Peptostreptococcaceae</taxon>
        <taxon>Intestinibacter</taxon>
    </lineage>
</organism>